<gene>
    <name evidence="4" type="ORF">AMORRO_LOCUS17467</name>
</gene>
<feature type="repeat" description="WD" evidence="3">
    <location>
        <begin position="113"/>
        <end position="152"/>
    </location>
</feature>
<dbReference type="Gene3D" id="2.130.10.10">
    <property type="entry name" value="YVTN repeat-like/Quinoprotein amine dehydrogenase"/>
    <property type="match status" value="1"/>
</dbReference>
<dbReference type="Pfam" id="PF00400">
    <property type="entry name" value="WD40"/>
    <property type="match status" value="3"/>
</dbReference>
<protein>
    <submittedName>
        <fullName evidence="4">14403_t:CDS:1</fullName>
    </submittedName>
</protein>
<dbReference type="InterPro" id="IPR036322">
    <property type="entry name" value="WD40_repeat_dom_sf"/>
</dbReference>
<dbReference type="PROSITE" id="PS00678">
    <property type="entry name" value="WD_REPEATS_1"/>
    <property type="match status" value="1"/>
</dbReference>
<dbReference type="AlphaFoldDB" id="A0A9N9JI56"/>
<evidence type="ECO:0000313" key="4">
    <source>
        <dbReference type="EMBL" id="CAG8782795.1"/>
    </source>
</evidence>
<dbReference type="GO" id="GO:1990234">
    <property type="term" value="C:transferase complex"/>
    <property type="evidence" value="ECO:0007669"/>
    <property type="project" value="UniProtKB-ARBA"/>
</dbReference>
<feature type="non-terminal residue" evidence="4">
    <location>
        <position position="204"/>
    </location>
</feature>
<proteinExistence type="predicted"/>
<dbReference type="SMART" id="SM00320">
    <property type="entry name" value="WD40"/>
    <property type="match status" value="3"/>
</dbReference>
<keyword evidence="5" id="KW-1185">Reference proteome</keyword>
<dbReference type="OrthoDB" id="496at2759"/>
<keyword evidence="2" id="KW-0677">Repeat</keyword>
<dbReference type="PANTHER" id="PTHR22847">
    <property type="entry name" value="WD40 REPEAT PROTEIN"/>
    <property type="match status" value="1"/>
</dbReference>
<dbReference type="InterPro" id="IPR001680">
    <property type="entry name" value="WD40_rpt"/>
</dbReference>
<reference evidence="4" key="1">
    <citation type="submission" date="2021-06" db="EMBL/GenBank/DDBJ databases">
        <authorList>
            <person name="Kallberg Y."/>
            <person name="Tangrot J."/>
            <person name="Rosling A."/>
        </authorList>
    </citation>
    <scope>NUCLEOTIDE SEQUENCE</scope>
    <source>
        <strain evidence="4">CL551</strain>
    </source>
</reference>
<feature type="repeat" description="WD" evidence="3">
    <location>
        <begin position="2"/>
        <end position="37"/>
    </location>
</feature>
<dbReference type="PROSITE" id="PS50294">
    <property type="entry name" value="WD_REPEATS_REGION"/>
    <property type="match status" value="3"/>
</dbReference>
<evidence type="ECO:0000256" key="1">
    <source>
        <dbReference type="ARBA" id="ARBA00022574"/>
    </source>
</evidence>
<feature type="non-terminal residue" evidence="4">
    <location>
        <position position="1"/>
    </location>
</feature>
<feature type="repeat" description="WD" evidence="3">
    <location>
        <begin position="44"/>
        <end position="76"/>
    </location>
</feature>
<organism evidence="4 5">
    <name type="scientific">Acaulospora morrowiae</name>
    <dbReference type="NCBI Taxonomy" id="94023"/>
    <lineage>
        <taxon>Eukaryota</taxon>
        <taxon>Fungi</taxon>
        <taxon>Fungi incertae sedis</taxon>
        <taxon>Mucoromycota</taxon>
        <taxon>Glomeromycotina</taxon>
        <taxon>Glomeromycetes</taxon>
        <taxon>Diversisporales</taxon>
        <taxon>Acaulosporaceae</taxon>
        <taxon>Acaulospora</taxon>
    </lineage>
</organism>
<keyword evidence="1 3" id="KW-0853">WD repeat</keyword>
<dbReference type="PANTHER" id="PTHR22847:SF637">
    <property type="entry name" value="WD REPEAT DOMAIN 5B"/>
    <property type="match status" value="1"/>
</dbReference>
<accession>A0A9N9JI56</accession>
<dbReference type="Proteomes" id="UP000789342">
    <property type="component" value="Unassembled WGS sequence"/>
</dbReference>
<dbReference type="GO" id="GO:0005634">
    <property type="term" value="C:nucleus"/>
    <property type="evidence" value="ECO:0007669"/>
    <property type="project" value="TreeGrafter"/>
</dbReference>
<dbReference type="PRINTS" id="PR00320">
    <property type="entry name" value="GPROTEINBRPT"/>
</dbReference>
<evidence type="ECO:0000256" key="2">
    <source>
        <dbReference type="ARBA" id="ARBA00022737"/>
    </source>
</evidence>
<name>A0A9N9JI56_9GLOM</name>
<evidence type="ECO:0000256" key="3">
    <source>
        <dbReference type="PROSITE-ProRule" id="PRU00221"/>
    </source>
</evidence>
<comment type="caution">
    <text evidence="4">The sequence shown here is derived from an EMBL/GenBank/DDBJ whole genome shotgun (WGS) entry which is preliminary data.</text>
</comment>
<dbReference type="EMBL" id="CAJVPV010054121">
    <property type="protein sequence ID" value="CAG8782795.1"/>
    <property type="molecule type" value="Genomic_DNA"/>
</dbReference>
<dbReference type="InterPro" id="IPR015943">
    <property type="entry name" value="WD40/YVTN_repeat-like_dom_sf"/>
</dbReference>
<evidence type="ECO:0000313" key="5">
    <source>
        <dbReference type="Proteomes" id="UP000789342"/>
    </source>
</evidence>
<dbReference type="PROSITE" id="PS50082">
    <property type="entry name" value="WD_REPEATS_2"/>
    <property type="match status" value="3"/>
</dbReference>
<dbReference type="InterPro" id="IPR020472">
    <property type="entry name" value="WD40_PAC1"/>
</dbReference>
<dbReference type="SUPFAM" id="SSF50978">
    <property type="entry name" value="WD40 repeat-like"/>
    <property type="match status" value="1"/>
</dbReference>
<sequence length="204" mass="22566">VLEGHEDMIICLDFDKPYGTLVTASLDNTLRLWDLSSYRGLGILEGHEGIVNCLQLKGHHLVTGSRDRTIRQWDISKLALPNDSVTNLAEINFKSGSTSEHSFNGENCWLATLEGHSGSITCLHYDNSFLVSGSSDKTMKQWDMETGQCILTMDILWAMSNSKAERRQAGFLPDSYAFDQGDFIGALQFRDIGLASGTEDGAIR</sequence>
<dbReference type="InterPro" id="IPR019775">
    <property type="entry name" value="WD40_repeat_CS"/>
</dbReference>